<protein>
    <submittedName>
        <fullName evidence="1">GH142 / GH121</fullName>
    </submittedName>
</protein>
<proteinExistence type="predicted"/>
<name>A0A6J4K5B5_9BACT</name>
<sequence length="396" mass="43739">MILDPRHFRIDDLLRRPYTPTTPFGPSGDHLWAGTPPWGWGFRQDVHWVRRTTDTGLAPYTLRIFADEREVEPADGLHRPSHATLHARDDETGLQVTEDKFITQDDVAVSVLSLRNPEEIGIDIRVDLRYGVKAGEHHFLPDGDPVYVHREGPPGDNLRQMLHGGARQTLVVAVAFAPAEAEAVLRAARWARAASPVREQAEAYQAWFTKHVPLFDCPDPWLTKLWYHGWHLVRKQSTQAQIPPLPGGNRQWAALGDGAAQADQLFSAVRSWAMDQFEDGDYARPRESALAGVWLEALVGGVVGLASCGGGAATSLPVRPHVPRAGDGGWPHFCLENVACAGRRLTVVWDDPESPGDVYDDGDKGLTVYVDGRRAHHQQGLASFTAPLPQEDLSQD</sequence>
<accession>A0A6J4K5B5</accession>
<reference evidence="1" key="1">
    <citation type="submission" date="2020-02" db="EMBL/GenBank/DDBJ databases">
        <authorList>
            <person name="Meier V. D."/>
        </authorList>
    </citation>
    <scope>NUCLEOTIDE SEQUENCE</scope>
    <source>
        <strain evidence="1">AVDCRST_MAG63</strain>
    </source>
</reference>
<dbReference type="AlphaFoldDB" id="A0A6J4K5B5"/>
<organism evidence="1">
    <name type="scientific">uncultured Armatimonadetes bacterium</name>
    <dbReference type="NCBI Taxonomy" id="157466"/>
    <lineage>
        <taxon>Bacteria</taxon>
        <taxon>Bacillati</taxon>
        <taxon>Armatimonadota</taxon>
        <taxon>environmental samples</taxon>
    </lineage>
</organism>
<evidence type="ECO:0000313" key="1">
    <source>
        <dbReference type="EMBL" id="CAA9295877.1"/>
    </source>
</evidence>
<dbReference type="EMBL" id="CADCTO010000669">
    <property type="protein sequence ID" value="CAA9295877.1"/>
    <property type="molecule type" value="Genomic_DNA"/>
</dbReference>
<gene>
    <name evidence="1" type="ORF">AVDCRST_MAG63-4792</name>
</gene>